<dbReference type="GO" id="GO:0005829">
    <property type="term" value="C:cytosol"/>
    <property type="evidence" value="ECO:0007669"/>
    <property type="project" value="TreeGrafter"/>
</dbReference>
<evidence type="ECO:0000256" key="1">
    <source>
        <dbReference type="ARBA" id="ARBA00014934"/>
    </source>
</evidence>
<feature type="domain" description="VWFA" evidence="3">
    <location>
        <begin position="59"/>
        <end position="230"/>
    </location>
</feature>
<gene>
    <name evidence="4" type="ORF">HPB51_008783</name>
</gene>
<reference evidence="4" key="2">
    <citation type="submission" date="2021-09" db="EMBL/GenBank/DDBJ databases">
        <authorList>
            <person name="Jia N."/>
            <person name="Wang J."/>
            <person name="Shi W."/>
            <person name="Du L."/>
            <person name="Sun Y."/>
            <person name="Zhan W."/>
            <person name="Jiang J."/>
            <person name="Wang Q."/>
            <person name="Zhang B."/>
            <person name="Ji P."/>
            <person name="Sakyi L.B."/>
            <person name="Cui X."/>
            <person name="Yuan T."/>
            <person name="Jiang B."/>
            <person name="Yang W."/>
            <person name="Lam T.T.-Y."/>
            <person name="Chang Q."/>
            <person name="Ding S."/>
            <person name="Wang X."/>
            <person name="Zhu J."/>
            <person name="Ruan X."/>
            <person name="Zhao L."/>
            <person name="Wei J."/>
            <person name="Que T."/>
            <person name="Du C."/>
            <person name="Cheng J."/>
            <person name="Dai P."/>
            <person name="Han X."/>
            <person name="Huang E."/>
            <person name="Gao Y."/>
            <person name="Liu J."/>
            <person name="Shao H."/>
            <person name="Ye R."/>
            <person name="Li L."/>
            <person name="Wei W."/>
            <person name="Wang X."/>
            <person name="Wang C."/>
            <person name="Huo Q."/>
            <person name="Li W."/>
            <person name="Guo W."/>
            <person name="Chen H."/>
            <person name="Chen S."/>
            <person name="Zhou L."/>
            <person name="Zhou L."/>
            <person name="Ni X."/>
            <person name="Tian J."/>
            <person name="Zhou Y."/>
            <person name="Sheng Y."/>
            <person name="Liu T."/>
            <person name="Pan Y."/>
            <person name="Xia L."/>
            <person name="Li J."/>
            <person name="Zhao F."/>
            <person name="Cao W."/>
        </authorList>
    </citation>
    <scope>NUCLEOTIDE SEQUENCE</scope>
    <source>
        <strain evidence="4">Rmic-2018</strain>
        <tissue evidence="4">Larvae</tissue>
    </source>
</reference>
<dbReference type="Proteomes" id="UP000821866">
    <property type="component" value="Chromosome 8"/>
</dbReference>
<protein>
    <recommendedName>
        <fullName evidence="1">26S proteasome non-ATPase regulatory subunit 4</fullName>
    </recommendedName>
</protein>
<evidence type="ECO:0000313" key="4">
    <source>
        <dbReference type="EMBL" id="KAH8018547.1"/>
    </source>
</evidence>
<dbReference type="PANTHER" id="PTHR10223:SF0">
    <property type="entry name" value="26S PROTEASOME NON-ATPASE REGULATORY SUBUNIT 4"/>
    <property type="match status" value="1"/>
</dbReference>
<sequence>MAARTALSSAQKKLFGRSRASRRPPGLRKTNMHSSNPGPVGVASSWSPRKTNAAPSGAIRDVVDTSEYARNGDFAPSRIEAQAEAVEVVCNSTTENPGSEVALMTMVGPEVQVTLTNDVERLQRRLAQLQPKGYINFVAAVHLARVILRNQREKNRKKRIVIFVGSPVCTTPEELTVLATLLKTEKVHVDIVNFGEYVENYGQLTIFTSILNGDGTSSSCLVTVPAGNILSKVVAGSAIVQGEKSRRDPNFYLDFEDDDPAWLLALRVSQAEQLYQDYEDYEACRERAGSAGTDPEASGFASALPEHLPVLPPDVLAKDNVLGTDETDLVLDEALHVSQAEQLYQDYEDYEACRERAGSAGTDPEASGFASALPEHLPVLSPDVLEDVLGTDETDLLLDVDWDLVHGEFGELLDDPDFVLSILASIHGAETQINDQSTPSEVFDDDQGSEAADENEDAEDEQKP</sequence>
<reference evidence="4" key="1">
    <citation type="journal article" date="2020" name="Cell">
        <title>Large-Scale Comparative Analyses of Tick Genomes Elucidate Their Genetic Diversity and Vector Capacities.</title>
        <authorList>
            <consortium name="Tick Genome and Microbiome Consortium (TIGMIC)"/>
            <person name="Jia N."/>
            <person name="Wang J."/>
            <person name="Shi W."/>
            <person name="Du L."/>
            <person name="Sun Y."/>
            <person name="Zhan W."/>
            <person name="Jiang J.F."/>
            <person name="Wang Q."/>
            <person name="Zhang B."/>
            <person name="Ji P."/>
            <person name="Bell-Sakyi L."/>
            <person name="Cui X.M."/>
            <person name="Yuan T.T."/>
            <person name="Jiang B.G."/>
            <person name="Yang W.F."/>
            <person name="Lam T.T."/>
            <person name="Chang Q.C."/>
            <person name="Ding S.J."/>
            <person name="Wang X.J."/>
            <person name="Zhu J.G."/>
            <person name="Ruan X.D."/>
            <person name="Zhao L."/>
            <person name="Wei J.T."/>
            <person name="Ye R.Z."/>
            <person name="Que T.C."/>
            <person name="Du C.H."/>
            <person name="Zhou Y.H."/>
            <person name="Cheng J.X."/>
            <person name="Dai P.F."/>
            <person name="Guo W.B."/>
            <person name="Han X.H."/>
            <person name="Huang E.J."/>
            <person name="Li L.F."/>
            <person name="Wei W."/>
            <person name="Gao Y.C."/>
            <person name="Liu J.Z."/>
            <person name="Shao H.Z."/>
            <person name="Wang X."/>
            <person name="Wang C.C."/>
            <person name="Yang T.C."/>
            <person name="Huo Q.B."/>
            <person name="Li W."/>
            <person name="Chen H.Y."/>
            <person name="Chen S.E."/>
            <person name="Zhou L.G."/>
            <person name="Ni X.B."/>
            <person name="Tian J.H."/>
            <person name="Sheng Y."/>
            <person name="Liu T."/>
            <person name="Pan Y.S."/>
            <person name="Xia L.Y."/>
            <person name="Li J."/>
            <person name="Zhao F."/>
            <person name="Cao W.C."/>
        </authorList>
    </citation>
    <scope>NUCLEOTIDE SEQUENCE</scope>
    <source>
        <strain evidence="4">Rmic-2018</strain>
    </source>
</reference>
<dbReference type="Gene3D" id="3.40.50.410">
    <property type="entry name" value="von Willebrand factor, type A domain"/>
    <property type="match status" value="1"/>
</dbReference>
<feature type="compositionally biased region" description="Acidic residues" evidence="2">
    <location>
        <begin position="442"/>
        <end position="464"/>
    </location>
</feature>
<dbReference type="GO" id="GO:0005634">
    <property type="term" value="C:nucleus"/>
    <property type="evidence" value="ECO:0007669"/>
    <property type="project" value="TreeGrafter"/>
</dbReference>
<keyword evidence="5" id="KW-1185">Reference proteome</keyword>
<dbReference type="InterPro" id="IPR027040">
    <property type="entry name" value="PSMD4"/>
</dbReference>
<dbReference type="SMART" id="SM00327">
    <property type="entry name" value="VWA"/>
    <property type="match status" value="1"/>
</dbReference>
<feature type="compositionally biased region" description="Basic residues" evidence="2">
    <location>
        <begin position="14"/>
        <end position="26"/>
    </location>
</feature>
<feature type="compositionally biased region" description="Polar residues" evidence="2">
    <location>
        <begin position="431"/>
        <end position="440"/>
    </location>
</feature>
<feature type="compositionally biased region" description="Polar residues" evidence="2">
    <location>
        <begin position="44"/>
        <end position="54"/>
    </location>
</feature>
<dbReference type="VEuPathDB" id="VectorBase:LOC119176603"/>
<dbReference type="InterPro" id="IPR036465">
    <property type="entry name" value="vWFA_dom_sf"/>
</dbReference>
<dbReference type="SUPFAM" id="SSF53300">
    <property type="entry name" value="vWA-like"/>
    <property type="match status" value="1"/>
</dbReference>
<comment type="caution">
    <text evidence="4">The sequence shown here is derived from an EMBL/GenBank/DDBJ whole genome shotgun (WGS) entry which is preliminary data.</text>
</comment>
<evidence type="ECO:0000256" key="2">
    <source>
        <dbReference type="SAM" id="MobiDB-lite"/>
    </source>
</evidence>
<dbReference type="GO" id="GO:0043161">
    <property type="term" value="P:proteasome-mediated ubiquitin-dependent protein catabolic process"/>
    <property type="evidence" value="ECO:0007669"/>
    <property type="project" value="TreeGrafter"/>
</dbReference>
<dbReference type="AlphaFoldDB" id="A0A9J6D8Z1"/>
<dbReference type="Pfam" id="PF13519">
    <property type="entry name" value="VWA_2"/>
    <property type="match status" value="1"/>
</dbReference>
<feature type="region of interest" description="Disordered" evidence="2">
    <location>
        <begin position="430"/>
        <end position="464"/>
    </location>
</feature>
<dbReference type="GO" id="GO:0008540">
    <property type="term" value="C:proteasome regulatory particle, base subcomplex"/>
    <property type="evidence" value="ECO:0007669"/>
    <property type="project" value="TreeGrafter"/>
</dbReference>
<dbReference type="InterPro" id="IPR002035">
    <property type="entry name" value="VWF_A"/>
</dbReference>
<dbReference type="GO" id="GO:0031593">
    <property type="term" value="F:polyubiquitin modification-dependent protein binding"/>
    <property type="evidence" value="ECO:0007669"/>
    <property type="project" value="TreeGrafter"/>
</dbReference>
<organism evidence="4 5">
    <name type="scientific">Rhipicephalus microplus</name>
    <name type="common">Cattle tick</name>
    <name type="synonym">Boophilus microplus</name>
    <dbReference type="NCBI Taxonomy" id="6941"/>
    <lineage>
        <taxon>Eukaryota</taxon>
        <taxon>Metazoa</taxon>
        <taxon>Ecdysozoa</taxon>
        <taxon>Arthropoda</taxon>
        <taxon>Chelicerata</taxon>
        <taxon>Arachnida</taxon>
        <taxon>Acari</taxon>
        <taxon>Parasitiformes</taxon>
        <taxon>Ixodida</taxon>
        <taxon>Ixodoidea</taxon>
        <taxon>Ixodidae</taxon>
        <taxon>Rhipicephalinae</taxon>
        <taxon>Rhipicephalus</taxon>
        <taxon>Boophilus</taxon>
    </lineage>
</organism>
<dbReference type="EMBL" id="JABSTU010000010">
    <property type="protein sequence ID" value="KAH8018547.1"/>
    <property type="molecule type" value="Genomic_DNA"/>
</dbReference>
<feature type="compositionally biased region" description="Polar residues" evidence="2">
    <location>
        <begin position="1"/>
        <end position="11"/>
    </location>
</feature>
<name>A0A9J6D8Z1_RHIMP</name>
<evidence type="ECO:0000259" key="3">
    <source>
        <dbReference type="SMART" id="SM00327"/>
    </source>
</evidence>
<proteinExistence type="predicted"/>
<evidence type="ECO:0000313" key="5">
    <source>
        <dbReference type="Proteomes" id="UP000821866"/>
    </source>
</evidence>
<dbReference type="FunFam" id="3.40.50.410:FF:000005">
    <property type="entry name" value="26S proteasome non-ATPase regulatory subunit 4"/>
    <property type="match status" value="1"/>
</dbReference>
<feature type="region of interest" description="Disordered" evidence="2">
    <location>
        <begin position="1"/>
        <end position="59"/>
    </location>
</feature>
<accession>A0A9J6D8Z1</accession>
<dbReference type="PANTHER" id="PTHR10223">
    <property type="entry name" value="26S PROTEASOME NON-ATPASE REGULATORY SUBUNIT 4"/>
    <property type="match status" value="1"/>
</dbReference>